<gene>
    <name evidence="2" type="ORF">BK816_08275</name>
</gene>
<keyword evidence="1" id="KW-0472">Membrane</keyword>
<dbReference type="STRING" id="1912795.BK816_08275"/>
<organism evidence="2 3">
    <name type="scientific">Boudabousia tangfeifanii</name>
    <dbReference type="NCBI Taxonomy" id="1912795"/>
    <lineage>
        <taxon>Bacteria</taxon>
        <taxon>Bacillati</taxon>
        <taxon>Actinomycetota</taxon>
        <taxon>Actinomycetes</taxon>
        <taxon>Actinomycetales</taxon>
        <taxon>Actinomycetaceae</taxon>
        <taxon>Boudabousia</taxon>
    </lineage>
</organism>
<keyword evidence="1" id="KW-1133">Transmembrane helix</keyword>
<proteinExistence type="predicted"/>
<dbReference type="AlphaFoldDB" id="A0A1D9MLW6"/>
<evidence type="ECO:0000313" key="3">
    <source>
        <dbReference type="Proteomes" id="UP000176288"/>
    </source>
</evidence>
<feature type="transmembrane region" description="Helical" evidence="1">
    <location>
        <begin position="54"/>
        <end position="74"/>
    </location>
</feature>
<dbReference type="RefSeq" id="WP_071164738.1">
    <property type="nucleotide sequence ID" value="NZ_CP017812.1"/>
</dbReference>
<name>A0A1D9MLW6_9ACTO</name>
<accession>A0A1D9MLW6</accession>
<evidence type="ECO:0000256" key="1">
    <source>
        <dbReference type="SAM" id="Phobius"/>
    </source>
</evidence>
<keyword evidence="1" id="KW-0812">Transmembrane</keyword>
<feature type="transmembrane region" description="Helical" evidence="1">
    <location>
        <begin position="12"/>
        <end position="33"/>
    </location>
</feature>
<evidence type="ECO:0000313" key="2">
    <source>
        <dbReference type="EMBL" id="AOZ73275.1"/>
    </source>
</evidence>
<keyword evidence="3" id="KW-1185">Reference proteome</keyword>
<reference evidence="2 3" key="1">
    <citation type="submission" date="2016-10" db="EMBL/GenBank/DDBJ databases">
        <title>Actinomyces aegypiusis sp. nov., isolated from the Aegypius monachus in Qinghai Tibet Plateau China.</title>
        <authorList>
            <person name="Wang Y."/>
        </authorList>
    </citation>
    <scope>NUCLEOTIDE SEQUENCE [LARGE SCALE GENOMIC DNA]</scope>
    <source>
        <strain evidence="2 3">VUL4_3</strain>
    </source>
</reference>
<sequence>MDDTTRRLTTAAKVFIFLGAVAFGLEIIGLILAGIAQYRASRYPYPGQTQIKSLIWLAIILLLFHAVILLFYYFY</sequence>
<dbReference type="KEGG" id="avu:BK816_08275"/>
<protein>
    <submittedName>
        <fullName evidence="2">Uncharacterized protein</fullName>
    </submittedName>
</protein>
<dbReference type="EMBL" id="CP017812">
    <property type="protein sequence ID" value="AOZ73275.1"/>
    <property type="molecule type" value="Genomic_DNA"/>
</dbReference>
<dbReference type="Proteomes" id="UP000176288">
    <property type="component" value="Chromosome"/>
</dbReference>